<dbReference type="PANTHER" id="PTHR46791">
    <property type="entry name" value="EXPRESSED PROTEIN"/>
    <property type="match status" value="1"/>
</dbReference>
<reference evidence="2" key="1">
    <citation type="submission" date="2020-04" db="EMBL/GenBank/DDBJ databases">
        <authorList>
            <person name="Alioto T."/>
            <person name="Alioto T."/>
            <person name="Gomez Garrido J."/>
        </authorList>
    </citation>
    <scope>NUCLEOTIDE SEQUENCE</scope>
    <source>
        <strain evidence="2">A484AB</strain>
    </source>
</reference>
<dbReference type="EMBL" id="CACRXK020001147">
    <property type="protein sequence ID" value="CAB3987262.1"/>
    <property type="molecule type" value="Genomic_DNA"/>
</dbReference>
<proteinExistence type="predicted"/>
<keyword evidence="3" id="KW-1185">Reference proteome</keyword>
<evidence type="ECO:0000259" key="1">
    <source>
        <dbReference type="Pfam" id="PF24764"/>
    </source>
</evidence>
<gene>
    <name evidence="2" type="ORF">PACLA_8A008285</name>
</gene>
<sequence length="188" mass="22005">MATIHAYLRNANNDIENAEDTVLYGSSTSNKIESWWRELHHRLEKYFKHQLNRLFDDGLYDPDNQTDRYLLAFVYIPVLQKELNTFCETVWNSHRVRCQRDAQLPKGVPNHLYSFPEQYEARDYGLPVSKEALDEVAEISGVLDAHDDYLPVDVREQCEAIIPEICEVKSKNAAETYLFLKAHYVYSE</sequence>
<dbReference type="OrthoDB" id="5984603at2759"/>
<evidence type="ECO:0000313" key="3">
    <source>
        <dbReference type="Proteomes" id="UP001152795"/>
    </source>
</evidence>
<dbReference type="PANTHER" id="PTHR46791:SF5">
    <property type="entry name" value="CLR5 DOMAIN-CONTAINING PROTEIN-RELATED"/>
    <property type="match status" value="1"/>
</dbReference>
<name>A0A7D9HL41_PARCT</name>
<dbReference type="InterPro" id="IPR058913">
    <property type="entry name" value="Integrase_dom_put"/>
</dbReference>
<feature type="domain" description="Integrase core" evidence="1">
    <location>
        <begin position="20"/>
        <end position="101"/>
    </location>
</feature>
<dbReference type="Pfam" id="PF24764">
    <property type="entry name" value="rva_4"/>
    <property type="match status" value="1"/>
</dbReference>
<dbReference type="Proteomes" id="UP001152795">
    <property type="component" value="Unassembled WGS sequence"/>
</dbReference>
<protein>
    <recommendedName>
        <fullName evidence="1">Integrase core domain-containing protein</fullName>
    </recommendedName>
</protein>
<dbReference type="AlphaFoldDB" id="A0A7D9HL41"/>
<evidence type="ECO:0000313" key="2">
    <source>
        <dbReference type="EMBL" id="CAB3987262.1"/>
    </source>
</evidence>
<comment type="caution">
    <text evidence="2">The sequence shown here is derived from an EMBL/GenBank/DDBJ whole genome shotgun (WGS) entry which is preliminary data.</text>
</comment>
<organism evidence="2 3">
    <name type="scientific">Paramuricea clavata</name>
    <name type="common">Red gorgonian</name>
    <name type="synonym">Violescent sea-whip</name>
    <dbReference type="NCBI Taxonomy" id="317549"/>
    <lineage>
        <taxon>Eukaryota</taxon>
        <taxon>Metazoa</taxon>
        <taxon>Cnidaria</taxon>
        <taxon>Anthozoa</taxon>
        <taxon>Octocorallia</taxon>
        <taxon>Malacalcyonacea</taxon>
        <taxon>Plexauridae</taxon>
        <taxon>Paramuricea</taxon>
    </lineage>
</organism>
<accession>A0A7D9HL41</accession>